<proteinExistence type="predicted"/>
<reference evidence="2 3" key="1">
    <citation type="submission" date="2017-07" db="EMBL/GenBank/DDBJ databases">
        <title>Recovery of genomes from metagenomes via a dereplication, aggregation, and scoring strategy.</title>
        <authorList>
            <person name="Sieber C.M."/>
            <person name="Probst A.J."/>
            <person name="Sharrar A."/>
            <person name="Thomas B.C."/>
            <person name="Hess M."/>
            <person name="Tringe S.G."/>
            <person name="Banfield J.F."/>
        </authorList>
    </citation>
    <scope>NUCLEOTIDE SEQUENCE [LARGE SCALE GENOMIC DNA]</scope>
    <source>
        <strain evidence="2">JGI_Cruoil_03_44_89</strain>
    </source>
</reference>
<dbReference type="SUPFAM" id="SSF54909">
    <property type="entry name" value="Dimeric alpha+beta barrel"/>
    <property type="match status" value="1"/>
</dbReference>
<dbReference type="Pfam" id="PF01037">
    <property type="entry name" value="AsnC_trans_reg"/>
    <property type="match status" value="1"/>
</dbReference>
<dbReference type="InterPro" id="IPR011008">
    <property type="entry name" value="Dimeric_a/b-barrel"/>
</dbReference>
<evidence type="ECO:0000313" key="2">
    <source>
        <dbReference type="EMBL" id="OYD17296.1"/>
    </source>
</evidence>
<dbReference type="Gene3D" id="3.30.70.920">
    <property type="match status" value="1"/>
</dbReference>
<protein>
    <recommendedName>
        <fullName evidence="1">Transcription regulator AsnC/Lrp ligand binding domain-containing protein</fullName>
    </recommendedName>
</protein>
<evidence type="ECO:0000313" key="3">
    <source>
        <dbReference type="Proteomes" id="UP000215215"/>
    </source>
</evidence>
<dbReference type="AlphaFoldDB" id="A0A235BYL8"/>
<evidence type="ECO:0000259" key="1">
    <source>
        <dbReference type="Pfam" id="PF01037"/>
    </source>
</evidence>
<feature type="domain" description="Transcription regulator AsnC/Lrp ligand binding" evidence="1">
    <location>
        <begin position="5"/>
        <end position="75"/>
    </location>
</feature>
<dbReference type="Proteomes" id="UP000215215">
    <property type="component" value="Unassembled WGS sequence"/>
</dbReference>
<organism evidence="2 3">
    <name type="scientific">candidate division WOR-3 bacterium JGI_Cruoil_03_44_89</name>
    <dbReference type="NCBI Taxonomy" id="1973748"/>
    <lineage>
        <taxon>Bacteria</taxon>
        <taxon>Bacteria division WOR-3</taxon>
    </lineage>
</organism>
<comment type="caution">
    <text evidence="2">The sequence shown here is derived from an EMBL/GenBank/DDBJ whole genome shotgun (WGS) entry which is preliminary data.</text>
</comment>
<gene>
    <name evidence="2" type="ORF">CH333_01325</name>
</gene>
<dbReference type="EMBL" id="NOZQ01000025">
    <property type="protein sequence ID" value="OYD17296.1"/>
    <property type="molecule type" value="Genomic_DNA"/>
</dbReference>
<dbReference type="InterPro" id="IPR019887">
    <property type="entry name" value="Tscrpt_reg_AsnC/Lrp_C"/>
</dbReference>
<name>A0A235BYL8_UNCW3</name>
<accession>A0A235BYL8</accession>
<sequence>MSAFILMKVKPSSADRVLNEAKNIEEIKEVHLVTGIYDIIAVVEVNDLKKLGETVAEKIHCIDGVSSTITCIVVR</sequence>